<proteinExistence type="predicted"/>
<dbReference type="HOGENOM" id="CLU_1309403_0_0_11"/>
<dbReference type="KEGG" id="srt:Srot_1022"/>
<accession>D6ZEX1</accession>
<keyword evidence="2" id="KW-1185">Reference proteome</keyword>
<evidence type="ECO:0000313" key="2">
    <source>
        <dbReference type="Proteomes" id="UP000002247"/>
    </source>
</evidence>
<dbReference type="Proteomes" id="UP000002247">
    <property type="component" value="Chromosome"/>
</dbReference>
<reference evidence="1 2" key="1">
    <citation type="journal article" date="2010" name="Stand. Genomic Sci.">
        <title>Complete genome sequence of Segniliparus rotundus type strain (CDC 1076).</title>
        <authorList>
            <person name="Sikorski J."/>
            <person name="Lapidus A."/>
            <person name="Copeland A."/>
            <person name="Misra M."/>
            <person name="Glavina Del Rio T."/>
            <person name="Nolan M."/>
            <person name="Lucas S."/>
            <person name="Chen F."/>
            <person name="Tice H."/>
            <person name="Cheng J.F."/>
            <person name="Jando M."/>
            <person name="Schneider S."/>
            <person name="Bruce D."/>
            <person name="Goodwin L."/>
            <person name="Pitluck S."/>
            <person name="Liolios K."/>
            <person name="Mikhailova N."/>
            <person name="Pati A."/>
            <person name="Ivanova N."/>
            <person name="Mavromatis K."/>
            <person name="Chen A."/>
            <person name="Palaniappan K."/>
            <person name="Chertkov O."/>
            <person name="Land M."/>
            <person name="Hauser L."/>
            <person name="Chang Y.J."/>
            <person name="Jeffries C.D."/>
            <person name="Brettin T."/>
            <person name="Detter J.C."/>
            <person name="Han C."/>
            <person name="Rohde M."/>
            <person name="Goker M."/>
            <person name="Bristow J."/>
            <person name="Eisen J.A."/>
            <person name="Markowitz V."/>
            <person name="Hugenholtz P."/>
            <person name="Kyrpides N.C."/>
            <person name="Klenk H.P."/>
        </authorList>
    </citation>
    <scope>NUCLEOTIDE SEQUENCE [LARGE SCALE GENOMIC DNA]</scope>
    <source>
        <strain evidence="2">ATCC BAA-972 / CDC 1076 / CIP 108378 / DSM 44985 / JCM 13578</strain>
    </source>
</reference>
<dbReference type="AlphaFoldDB" id="D6ZEX1"/>
<dbReference type="RefSeq" id="WP_013137951.1">
    <property type="nucleotide sequence ID" value="NC_014168.1"/>
</dbReference>
<protein>
    <submittedName>
        <fullName evidence="1">Uncharacterized protein</fullName>
    </submittedName>
</protein>
<dbReference type="EMBL" id="CP001958">
    <property type="protein sequence ID" value="ADG97495.1"/>
    <property type="molecule type" value="Genomic_DNA"/>
</dbReference>
<sequence>MVELRRLQAIKKATEPLQAGADGVEAPALLLFYFDPAGMVGISVGNPDTASRLGVFVPDKLPLVKGGLDFRRNVELAATLHAAARTVLDPAGEVAVLVLESDDITPAAGLLGKELRALPFTRTRQDQQVTLIGHGLGRKAVIEAVEGSQESLADRAVLIQSLKNPSPRPSRYEGTQWHHIQEPPGAGPYWRPDDTSLRAVAALIAGHSPEA</sequence>
<dbReference type="eggNOG" id="ENOG50324I1">
    <property type="taxonomic scope" value="Bacteria"/>
</dbReference>
<dbReference type="STRING" id="640132.Srot_1022"/>
<evidence type="ECO:0000313" key="1">
    <source>
        <dbReference type="EMBL" id="ADG97495.1"/>
    </source>
</evidence>
<name>D6ZEX1_SEGRD</name>
<gene>
    <name evidence="1" type="ordered locus">Srot_1022</name>
</gene>
<organism evidence="1 2">
    <name type="scientific">Segniliparus rotundus (strain ATCC BAA-972 / CDC 1076 / CIP 108378 / DSM 44985 / JCM 13578)</name>
    <dbReference type="NCBI Taxonomy" id="640132"/>
    <lineage>
        <taxon>Bacteria</taxon>
        <taxon>Bacillati</taxon>
        <taxon>Actinomycetota</taxon>
        <taxon>Actinomycetes</taxon>
        <taxon>Mycobacteriales</taxon>
        <taxon>Segniliparaceae</taxon>
        <taxon>Segniliparus</taxon>
    </lineage>
</organism>